<keyword evidence="2 10" id="KW-0813">Transport</keyword>
<feature type="compositionally biased region" description="Basic and acidic residues" evidence="12">
    <location>
        <begin position="382"/>
        <end position="401"/>
    </location>
</feature>
<keyword evidence="4 10" id="KW-0812">Transmembrane</keyword>
<comment type="caution">
    <text evidence="16">The sequence shown here is derived from an EMBL/GenBank/DDBJ whole genome shotgun (WGS) entry which is preliminary data.</text>
</comment>
<feature type="compositionally biased region" description="Basic and acidic residues" evidence="12">
    <location>
        <begin position="200"/>
        <end position="242"/>
    </location>
</feature>
<accession>A0A3A8NNZ8</accession>
<evidence type="ECO:0000256" key="9">
    <source>
        <dbReference type="ARBA" id="ARBA00023237"/>
    </source>
</evidence>
<comment type="similarity">
    <text evidence="10 11">Belongs to the TonB-dependent receptor family.</text>
</comment>
<keyword evidence="5 13" id="KW-0732">Signal</keyword>
<evidence type="ECO:0000259" key="15">
    <source>
        <dbReference type="Pfam" id="PF07715"/>
    </source>
</evidence>
<gene>
    <name evidence="16" type="ORF">D7X12_11990</name>
</gene>
<feature type="region of interest" description="Disordered" evidence="12">
    <location>
        <begin position="123"/>
        <end position="428"/>
    </location>
</feature>
<evidence type="ECO:0000256" key="4">
    <source>
        <dbReference type="ARBA" id="ARBA00022692"/>
    </source>
</evidence>
<evidence type="ECO:0000313" key="16">
    <source>
        <dbReference type="EMBL" id="RKH43901.1"/>
    </source>
</evidence>
<dbReference type="GO" id="GO:0009279">
    <property type="term" value="C:cell outer membrane"/>
    <property type="evidence" value="ECO:0007669"/>
    <property type="project" value="UniProtKB-SubCell"/>
</dbReference>
<comment type="subcellular location">
    <subcellularLocation>
        <location evidence="1 10">Cell outer membrane</location>
        <topology evidence="1 10">Multi-pass membrane protein</topology>
    </subcellularLocation>
</comment>
<reference evidence="17" key="1">
    <citation type="submission" date="2018-09" db="EMBL/GenBank/DDBJ databases">
        <authorList>
            <person name="Livingstone P.G."/>
            <person name="Whitworth D.E."/>
        </authorList>
    </citation>
    <scope>NUCLEOTIDE SEQUENCE [LARGE SCALE GENOMIC DNA]</scope>
    <source>
        <strain evidence="17">CA040B</strain>
    </source>
</reference>
<keyword evidence="3 10" id="KW-1134">Transmembrane beta strand</keyword>
<proteinExistence type="inferred from homology"/>
<protein>
    <recommendedName>
        <fullName evidence="18">TonB-dependent receptor</fullName>
    </recommendedName>
</protein>
<evidence type="ECO:0000256" key="7">
    <source>
        <dbReference type="ARBA" id="ARBA00023136"/>
    </source>
</evidence>
<dbReference type="SUPFAM" id="SSF56935">
    <property type="entry name" value="Porins"/>
    <property type="match status" value="1"/>
</dbReference>
<evidence type="ECO:0000256" key="2">
    <source>
        <dbReference type="ARBA" id="ARBA00022448"/>
    </source>
</evidence>
<dbReference type="Pfam" id="PF07715">
    <property type="entry name" value="Plug"/>
    <property type="match status" value="1"/>
</dbReference>
<evidence type="ECO:0000259" key="14">
    <source>
        <dbReference type="Pfam" id="PF00593"/>
    </source>
</evidence>
<dbReference type="OrthoDB" id="9800913at2"/>
<dbReference type="GO" id="GO:0015344">
    <property type="term" value="F:siderophore uptake transmembrane transporter activity"/>
    <property type="evidence" value="ECO:0007669"/>
    <property type="project" value="TreeGrafter"/>
</dbReference>
<feature type="compositionally biased region" description="Polar residues" evidence="12">
    <location>
        <begin position="258"/>
        <end position="273"/>
    </location>
</feature>
<dbReference type="AlphaFoldDB" id="A0A3A8NNZ8"/>
<dbReference type="Proteomes" id="UP000273405">
    <property type="component" value="Unassembled WGS sequence"/>
</dbReference>
<evidence type="ECO:0000256" key="1">
    <source>
        <dbReference type="ARBA" id="ARBA00004571"/>
    </source>
</evidence>
<keyword evidence="8" id="KW-0675">Receptor</keyword>
<evidence type="ECO:0000256" key="5">
    <source>
        <dbReference type="ARBA" id="ARBA00022729"/>
    </source>
</evidence>
<evidence type="ECO:0008006" key="18">
    <source>
        <dbReference type="Google" id="ProtNLM"/>
    </source>
</evidence>
<dbReference type="InterPro" id="IPR012910">
    <property type="entry name" value="Plug_dom"/>
</dbReference>
<dbReference type="InterPro" id="IPR036942">
    <property type="entry name" value="Beta-barrel_TonB_sf"/>
</dbReference>
<dbReference type="Pfam" id="PF00593">
    <property type="entry name" value="TonB_dep_Rec_b-barrel"/>
    <property type="match status" value="1"/>
</dbReference>
<feature type="signal peptide" evidence="13">
    <location>
        <begin position="1"/>
        <end position="23"/>
    </location>
</feature>
<sequence length="1129" mass="119697">MRTVLPRTLLLCAVVLLAAPVLAQEPALLHASPSRAEVRKALQLDATLVDGGKVLEVFVRYRGPGEPYVQVPMQLQYGDLFRADIPAEHMVPPGVEYYVEAVLVTGDRTPLFMSALRPARVVVGTPPKEQPPVRAAAGPTRAGDTRAAPSIEAFTPPSGGADDDDDSGTGTQGTVTPAPSSRGGVTDPRAGNTGAAASRDSQDARGASRTEASDSRASNRPEGADPRAPPDPRAGSRTEGPDARAPSRMNGTDARGVAQTSGTETRASGQTDGSGPHASPRTDSRASSRTDGSGPTSSSRTDSRASSRADGSAPAGASRTDAHASSRTDDSAPTSSSRTDPRASNRADGSAPAGSSRTDPRASNRTDGSAPPASARMNGADARADRTDSRSARTSESDDARSALNADLPPDPRGDASTSRGPTALDDDPVLYSAEDVLAVTTLQEEAVRTVPAIGASFNRAQMIALGARTVADVLDVVPGVSVSRDVQGFHRTAIRGLRNDAEVLFLLDGHRLNNFFDGKALLNLPVENLERIEVIRGPGSAIYGAGAFLGVVNLVTNHADGVRGAVTTGGVPRDDGRLALATDGHLSAAHTTGDLRLFADLDLWSQDGDSLVIDHDALDAESVDQGLRNVEDPAGHTRDGRFLVNAGAGLSYGLDSAGRVGVSARYLAEQRDALVGLFDTVGEDSELSWDVLLADLTWDRPLRDGGQVRARLGFDQQSTDRRFQLTPRDFRTGTGPDQRFPDGLQEETTVTVRTVSASVDADLALAKENHLTLGLVAEQQSLSKYAYTTNYTLDGRLRPSPAAPEGLVDLTELAGGAASRRLTVGVSAQDQWTVLSALTLTFGLRVDATQLPNVDAGGTLDGRKTVVRVNPRVGLVIAASDALVLKALYGRAFRPPTPQELVERIPDTDYNQGRFEGNPLLQPATVDTFELGADLVQAAGDTRVRVRGNAFLQNFASPITPVDTSGNIVPLRNRELGVRVYGVEAEARLEASKRAAAWVNASLSRAQDLELPGQSRLLTDVPQARFNAGVSMPLGDWVNLDVVVRSGAERRNNSRSTLELIRRYEIPAYSLITAQLRSEPLLEHFEVTLFAQNLFDHDLRDDVPRPDRVTGLLPREGVSGYLTVRAFY</sequence>
<dbReference type="GO" id="GO:0044718">
    <property type="term" value="P:siderophore transmembrane transport"/>
    <property type="evidence" value="ECO:0007669"/>
    <property type="project" value="TreeGrafter"/>
</dbReference>
<dbReference type="Gene3D" id="2.40.170.20">
    <property type="entry name" value="TonB-dependent receptor, beta-barrel domain"/>
    <property type="match status" value="1"/>
</dbReference>
<dbReference type="InterPro" id="IPR037066">
    <property type="entry name" value="Plug_dom_sf"/>
</dbReference>
<evidence type="ECO:0000256" key="13">
    <source>
        <dbReference type="SAM" id="SignalP"/>
    </source>
</evidence>
<keyword evidence="6 11" id="KW-0798">TonB box</keyword>
<dbReference type="Gene3D" id="2.170.130.10">
    <property type="entry name" value="TonB-dependent receptor, plug domain"/>
    <property type="match status" value="1"/>
</dbReference>
<keyword evidence="9 10" id="KW-0998">Cell outer membrane</keyword>
<feature type="domain" description="TonB-dependent receptor-like beta-barrel" evidence="14">
    <location>
        <begin position="689"/>
        <end position="1095"/>
    </location>
</feature>
<evidence type="ECO:0000256" key="12">
    <source>
        <dbReference type="SAM" id="MobiDB-lite"/>
    </source>
</evidence>
<feature type="compositionally biased region" description="Basic and acidic residues" evidence="12">
    <location>
        <begin position="320"/>
        <end position="330"/>
    </location>
</feature>
<feature type="compositionally biased region" description="Low complexity" evidence="12">
    <location>
        <begin position="308"/>
        <end position="319"/>
    </location>
</feature>
<feature type="domain" description="TonB-dependent receptor plug" evidence="15">
    <location>
        <begin position="449"/>
        <end position="552"/>
    </location>
</feature>
<dbReference type="InterPro" id="IPR039426">
    <property type="entry name" value="TonB-dep_rcpt-like"/>
</dbReference>
<dbReference type="InterPro" id="IPR000531">
    <property type="entry name" value="Beta-barrel_TonB"/>
</dbReference>
<evidence type="ECO:0000313" key="17">
    <source>
        <dbReference type="Proteomes" id="UP000273405"/>
    </source>
</evidence>
<evidence type="ECO:0000256" key="8">
    <source>
        <dbReference type="ARBA" id="ARBA00023170"/>
    </source>
</evidence>
<keyword evidence="17" id="KW-1185">Reference proteome</keyword>
<feature type="chain" id="PRO_5017315181" description="TonB-dependent receptor" evidence="13">
    <location>
        <begin position="24"/>
        <end position="1129"/>
    </location>
</feature>
<name>A0A3A8NNZ8_9BACT</name>
<evidence type="ECO:0000256" key="10">
    <source>
        <dbReference type="PROSITE-ProRule" id="PRU01360"/>
    </source>
</evidence>
<dbReference type="PANTHER" id="PTHR30069:SF29">
    <property type="entry name" value="HEMOGLOBIN AND HEMOGLOBIN-HAPTOGLOBIN-BINDING PROTEIN 1-RELATED"/>
    <property type="match status" value="1"/>
</dbReference>
<keyword evidence="7 10" id="KW-0472">Membrane</keyword>
<dbReference type="PANTHER" id="PTHR30069">
    <property type="entry name" value="TONB-DEPENDENT OUTER MEMBRANE RECEPTOR"/>
    <property type="match status" value="1"/>
</dbReference>
<organism evidence="16 17">
    <name type="scientific">Corallococcus sicarius</name>
    <dbReference type="NCBI Taxonomy" id="2316726"/>
    <lineage>
        <taxon>Bacteria</taxon>
        <taxon>Pseudomonadati</taxon>
        <taxon>Myxococcota</taxon>
        <taxon>Myxococcia</taxon>
        <taxon>Myxococcales</taxon>
        <taxon>Cystobacterineae</taxon>
        <taxon>Myxococcaceae</taxon>
        <taxon>Corallococcus</taxon>
    </lineage>
</organism>
<dbReference type="EMBL" id="RAWG01000059">
    <property type="protein sequence ID" value="RKH43901.1"/>
    <property type="molecule type" value="Genomic_DNA"/>
</dbReference>
<evidence type="ECO:0000256" key="6">
    <source>
        <dbReference type="ARBA" id="ARBA00023077"/>
    </source>
</evidence>
<dbReference type="PROSITE" id="PS52016">
    <property type="entry name" value="TONB_DEPENDENT_REC_3"/>
    <property type="match status" value="1"/>
</dbReference>
<evidence type="ECO:0000256" key="11">
    <source>
        <dbReference type="RuleBase" id="RU003357"/>
    </source>
</evidence>
<evidence type="ECO:0000256" key="3">
    <source>
        <dbReference type="ARBA" id="ARBA00022452"/>
    </source>
</evidence>